<dbReference type="InterPro" id="IPR003043">
    <property type="entry name" value="Uropor_MeTrfase_CS"/>
</dbReference>
<accession>A0A2K0A5W9</accession>
<proteinExistence type="inferred from homology"/>
<sequence length="314" mass="34995">MSVDEKSKVYLIGAGPGNPNLLTKKAERCIKKAEVILYDRLVNPLILQYAPADAEFIDVGKKPYAKHIQQDEINLKIVEAAKKYQTVIRLKGGDPAIFGRVTEEVITLKDYGIEYEIVPGVTSASAAVATMDLGLTMRSVAPSVTFSTGHFKDSINQETDIRNLINGGTLAIYMGIKRLGRIIDQITAYTSEDYSIAIVFNATCHNQSVIIGKLSTIEHQLQQHELEGEPGICILGTIVDHIDKDKVLKQEYERNLDDSLYVIKGSKEDALLKAEELSETGYHCLVHVDESYHPSQQQLYTQIINNNKIKYINL</sequence>
<evidence type="ECO:0000256" key="6">
    <source>
        <dbReference type="RuleBase" id="RU003960"/>
    </source>
</evidence>
<keyword evidence="3 6" id="KW-0808">Transferase</keyword>
<dbReference type="InterPro" id="IPR000878">
    <property type="entry name" value="4pyrrol_Mease"/>
</dbReference>
<dbReference type="InterPro" id="IPR006366">
    <property type="entry name" value="CobA/CysG_C"/>
</dbReference>
<dbReference type="Pfam" id="PF00590">
    <property type="entry name" value="TP_methylase"/>
    <property type="match status" value="1"/>
</dbReference>
<evidence type="ECO:0000256" key="4">
    <source>
        <dbReference type="ARBA" id="ARBA00022691"/>
    </source>
</evidence>
<dbReference type="RefSeq" id="WP_037550068.1">
    <property type="nucleotide sequence ID" value="NZ_CAJCGD010000012.1"/>
</dbReference>
<dbReference type="Gene3D" id="3.40.1010.10">
    <property type="entry name" value="Cobalt-precorrin-4 Transmethylase, Domain 1"/>
    <property type="match status" value="1"/>
</dbReference>
<protein>
    <recommendedName>
        <fullName evidence="1">uroporphyrinogen-III C-methyltransferase</fullName>
        <ecNumber evidence="1">2.1.1.107</ecNumber>
    </recommendedName>
</protein>
<dbReference type="NCBIfam" id="NF004790">
    <property type="entry name" value="PRK06136.1"/>
    <property type="match status" value="1"/>
</dbReference>
<dbReference type="Gene3D" id="3.30.950.10">
    <property type="entry name" value="Methyltransferase, Cobalt-precorrin-4 Transmethylase, Domain 2"/>
    <property type="match status" value="1"/>
</dbReference>
<keyword evidence="2 6" id="KW-0489">Methyltransferase</keyword>
<evidence type="ECO:0000256" key="1">
    <source>
        <dbReference type="ARBA" id="ARBA00012162"/>
    </source>
</evidence>
<dbReference type="SUPFAM" id="SSF53790">
    <property type="entry name" value="Tetrapyrrole methylase"/>
    <property type="match status" value="1"/>
</dbReference>
<dbReference type="EC" id="2.1.1.107" evidence="1"/>
<evidence type="ECO:0000259" key="7">
    <source>
        <dbReference type="Pfam" id="PF00590"/>
    </source>
</evidence>
<feature type="domain" description="Tetrapyrrole methylase" evidence="7">
    <location>
        <begin position="8"/>
        <end position="217"/>
    </location>
</feature>
<dbReference type="PANTHER" id="PTHR45790">
    <property type="entry name" value="SIROHEME SYNTHASE-RELATED"/>
    <property type="match status" value="1"/>
</dbReference>
<dbReference type="InterPro" id="IPR014777">
    <property type="entry name" value="4pyrrole_Mease_sub1"/>
</dbReference>
<gene>
    <name evidence="8" type="primary">cobA</name>
    <name evidence="8" type="ORF">AL503_006320</name>
</gene>
<dbReference type="GO" id="GO:0019354">
    <property type="term" value="P:siroheme biosynthetic process"/>
    <property type="evidence" value="ECO:0007669"/>
    <property type="project" value="InterPro"/>
</dbReference>
<organism evidence="8 9">
    <name type="scientific">Staphylococcus haemolyticus</name>
    <dbReference type="NCBI Taxonomy" id="1283"/>
    <lineage>
        <taxon>Bacteria</taxon>
        <taxon>Bacillati</taxon>
        <taxon>Bacillota</taxon>
        <taxon>Bacilli</taxon>
        <taxon>Bacillales</taxon>
        <taxon>Staphylococcaceae</taxon>
        <taxon>Staphylococcus</taxon>
    </lineage>
</organism>
<comment type="similarity">
    <text evidence="6">Belongs to the precorrin methyltransferase family.</text>
</comment>
<dbReference type="GO" id="GO:0032259">
    <property type="term" value="P:methylation"/>
    <property type="evidence" value="ECO:0007669"/>
    <property type="project" value="UniProtKB-KW"/>
</dbReference>
<dbReference type="PROSITE" id="PS00840">
    <property type="entry name" value="SUMT_2"/>
    <property type="match status" value="1"/>
</dbReference>
<reference evidence="8 9" key="1">
    <citation type="submission" date="2017-12" db="EMBL/GenBank/DDBJ databases">
        <title>FDA dAtabase for Regulatory Grade micrObial Sequences (FDA-ARGOS): Supporting development and validation of Infectious Disease Dx tests.</title>
        <authorList>
            <person name="Hoffmann M."/>
            <person name="Allard M."/>
            <person name="Evans P."/>
            <person name="Brown E."/>
            <person name="Tallon L."/>
            <person name="Sadzewicz L."/>
            <person name="Sengamalay N."/>
            <person name="Ott S."/>
            <person name="Godinez A."/>
            <person name="Nagaraj S."/>
            <person name="Vavikolanu K."/>
            <person name="Aluvathingal J."/>
            <person name="Nadendla S."/>
            <person name="Sichtig H."/>
        </authorList>
    </citation>
    <scope>NUCLEOTIDE SEQUENCE [LARGE SCALE GENOMIC DNA]</scope>
    <source>
        <strain evidence="8 9">FDAARGOS_148</strain>
    </source>
</reference>
<evidence type="ECO:0000256" key="3">
    <source>
        <dbReference type="ARBA" id="ARBA00022679"/>
    </source>
</evidence>
<dbReference type="InterPro" id="IPR035996">
    <property type="entry name" value="4pyrrol_Methylase_sf"/>
</dbReference>
<comment type="caution">
    <text evidence="8">The sequence shown here is derived from an EMBL/GenBank/DDBJ whole genome shotgun (WGS) entry which is preliminary data.</text>
</comment>
<dbReference type="FunFam" id="3.40.1010.10:FF:000001">
    <property type="entry name" value="Siroheme synthase"/>
    <property type="match status" value="1"/>
</dbReference>
<evidence type="ECO:0000256" key="5">
    <source>
        <dbReference type="ARBA" id="ARBA00023244"/>
    </source>
</evidence>
<dbReference type="Proteomes" id="UP000053523">
    <property type="component" value="Unassembled WGS sequence"/>
</dbReference>
<evidence type="ECO:0000256" key="2">
    <source>
        <dbReference type="ARBA" id="ARBA00022603"/>
    </source>
</evidence>
<keyword evidence="4" id="KW-0949">S-adenosyl-L-methionine</keyword>
<dbReference type="InterPro" id="IPR050161">
    <property type="entry name" value="Siro_Cobalamin_biosynth"/>
</dbReference>
<dbReference type="NCBIfam" id="TIGR01469">
    <property type="entry name" value="cobA_cysG_Cterm"/>
    <property type="match status" value="1"/>
</dbReference>
<dbReference type="CDD" id="cd11642">
    <property type="entry name" value="SUMT"/>
    <property type="match status" value="1"/>
</dbReference>
<name>A0A2K0A5W9_STAHA</name>
<dbReference type="PANTHER" id="PTHR45790:SF3">
    <property type="entry name" value="S-ADENOSYL-L-METHIONINE-DEPENDENT UROPORPHYRINOGEN III METHYLTRANSFERASE, CHLOROPLASTIC"/>
    <property type="match status" value="1"/>
</dbReference>
<evidence type="ECO:0000313" key="9">
    <source>
        <dbReference type="Proteomes" id="UP000053523"/>
    </source>
</evidence>
<dbReference type="InterPro" id="IPR014776">
    <property type="entry name" value="4pyrrole_Mease_sub2"/>
</dbReference>
<dbReference type="GO" id="GO:0004851">
    <property type="term" value="F:uroporphyrin-III C-methyltransferase activity"/>
    <property type="evidence" value="ECO:0007669"/>
    <property type="project" value="UniProtKB-EC"/>
</dbReference>
<dbReference type="EMBL" id="LORN02000015">
    <property type="protein sequence ID" value="PNN20419.1"/>
    <property type="molecule type" value="Genomic_DNA"/>
</dbReference>
<dbReference type="AlphaFoldDB" id="A0A2K0A5W9"/>
<keyword evidence="5" id="KW-0627">Porphyrin biosynthesis</keyword>
<evidence type="ECO:0000313" key="8">
    <source>
        <dbReference type="EMBL" id="PNN20419.1"/>
    </source>
</evidence>